<evidence type="ECO:0000256" key="8">
    <source>
        <dbReference type="ARBA" id="ARBA00022787"/>
    </source>
</evidence>
<dbReference type="InterPro" id="IPR008333">
    <property type="entry name" value="Cbr1-like_FAD-bd_dom"/>
</dbReference>
<evidence type="ECO:0000256" key="12">
    <source>
        <dbReference type="ARBA" id="ARBA00023027"/>
    </source>
</evidence>
<evidence type="ECO:0000259" key="21">
    <source>
        <dbReference type="PROSITE" id="PS51384"/>
    </source>
</evidence>
<dbReference type="Gene3D" id="3.40.50.80">
    <property type="entry name" value="Nucleotide-binding domain of ferredoxin-NADP reductase (FNR) module"/>
    <property type="match status" value="1"/>
</dbReference>
<dbReference type="Pfam" id="PF00970">
    <property type="entry name" value="FAD_binding_6"/>
    <property type="match status" value="1"/>
</dbReference>
<dbReference type="AlphaFoldDB" id="L8WY93"/>
<feature type="binding site" evidence="19">
    <location>
        <position position="143"/>
    </location>
    <ligand>
        <name>FAD</name>
        <dbReference type="ChEBI" id="CHEBI:57692"/>
    </ligand>
</feature>
<dbReference type="HOGENOM" id="CLU_373050_0_0_1"/>
<evidence type="ECO:0000313" key="22">
    <source>
        <dbReference type="EMBL" id="ELU41738.1"/>
    </source>
</evidence>
<comment type="pathway">
    <text evidence="3">Protein modification; peptidyl-diphthamide biosynthesis.</text>
</comment>
<dbReference type="InterPro" id="IPR039261">
    <property type="entry name" value="FNR_nucleotide-bd"/>
</dbReference>
<keyword evidence="10" id="KW-1133">Transmembrane helix</keyword>
<comment type="subcellular location">
    <subcellularLocation>
        <location evidence="2">Mitochondrion outer membrane</location>
    </subcellularLocation>
</comment>
<keyword evidence="11" id="KW-0560">Oxidoreductase</keyword>
<evidence type="ECO:0000313" key="23">
    <source>
        <dbReference type="Proteomes" id="UP000011668"/>
    </source>
</evidence>
<dbReference type="GO" id="GO:0090524">
    <property type="term" value="F:cytochrome-b5 reductase activity, acting on NADH"/>
    <property type="evidence" value="ECO:0007669"/>
    <property type="project" value="UniProtKB-EC"/>
</dbReference>
<dbReference type="InterPro" id="IPR001709">
    <property type="entry name" value="Flavoprot_Pyr_Nucl_cyt_Rdtase"/>
</dbReference>
<keyword evidence="7" id="KW-0812">Transmembrane</keyword>
<dbReference type="Pfam" id="PF00175">
    <property type="entry name" value="NAD_binding_1"/>
    <property type="match status" value="1"/>
</dbReference>
<evidence type="ECO:0000256" key="2">
    <source>
        <dbReference type="ARBA" id="ARBA00004294"/>
    </source>
</evidence>
<feature type="binding site" evidence="19">
    <location>
        <position position="162"/>
    </location>
    <ligand>
        <name>FAD</name>
        <dbReference type="ChEBI" id="CHEBI:57692"/>
    </ligand>
</feature>
<evidence type="ECO:0000256" key="18">
    <source>
        <dbReference type="ARBA" id="ARBA00049138"/>
    </source>
</evidence>
<feature type="domain" description="FAD-binding FR-type" evidence="21">
    <location>
        <begin position="91"/>
        <end position="194"/>
    </location>
</feature>
<evidence type="ECO:0000256" key="10">
    <source>
        <dbReference type="ARBA" id="ARBA00022989"/>
    </source>
</evidence>
<dbReference type="PRINTS" id="PR00406">
    <property type="entry name" value="CYTB5RDTASE"/>
</dbReference>
<evidence type="ECO:0000256" key="15">
    <source>
        <dbReference type="ARBA" id="ARBA00039438"/>
    </source>
</evidence>
<evidence type="ECO:0000256" key="7">
    <source>
        <dbReference type="ARBA" id="ARBA00022692"/>
    </source>
</evidence>
<dbReference type="SUPFAM" id="SSF52343">
    <property type="entry name" value="Ferredoxin reductase-like, C-terminal NADP-linked domain"/>
    <property type="match status" value="1"/>
</dbReference>
<dbReference type="EC" id="1.6.2.2" evidence="5"/>
<evidence type="ECO:0000256" key="20">
    <source>
        <dbReference type="SAM" id="MobiDB-lite"/>
    </source>
</evidence>
<dbReference type="InterPro" id="IPR017938">
    <property type="entry name" value="Riboflavin_synthase-like_b-brl"/>
</dbReference>
<evidence type="ECO:0000256" key="4">
    <source>
        <dbReference type="ARBA" id="ARBA00006105"/>
    </source>
</evidence>
<dbReference type="PANTHER" id="PTHR19370">
    <property type="entry name" value="NADH-CYTOCHROME B5 REDUCTASE"/>
    <property type="match status" value="1"/>
</dbReference>
<dbReference type="InterPro" id="IPR001433">
    <property type="entry name" value="OxRdtase_FAD/NAD-bd"/>
</dbReference>
<feature type="binding site" evidence="19">
    <location>
        <position position="160"/>
    </location>
    <ligand>
        <name>FAD</name>
        <dbReference type="ChEBI" id="CHEBI:57692"/>
    </ligand>
</feature>
<dbReference type="PANTHER" id="PTHR19370:SF184">
    <property type="entry name" value="NADH-CYTOCHROME B5 REDUCTASE-LIKE"/>
    <property type="match status" value="1"/>
</dbReference>
<keyword evidence="23" id="KW-1185">Reference proteome</keyword>
<dbReference type="CDD" id="cd06183">
    <property type="entry name" value="cyt_b5_reduct_like"/>
    <property type="match status" value="1"/>
</dbReference>
<dbReference type="InterPro" id="IPR001834">
    <property type="entry name" value="CBR-like"/>
</dbReference>
<feature type="compositionally biased region" description="Low complexity" evidence="20">
    <location>
        <begin position="419"/>
        <end position="434"/>
    </location>
</feature>
<proteinExistence type="inferred from homology"/>
<evidence type="ECO:0000256" key="5">
    <source>
        <dbReference type="ARBA" id="ARBA00012011"/>
    </source>
</evidence>
<comment type="catalytic activity">
    <reaction evidence="17">
        <text>2 Fe(III)-[cytochrome b5] + NADH = 2 Fe(II)-[cytochrome b5] + NAD(+) + H(+)</text>
        <dbReference type="Rhea" id="RHEA:46680"/>
        <dbReference type="Rhea" id="RHEA-COMP:10438"/>
        <dbReference type="Rhea" id="RHEA-COMP:10439"/>
        <dbReference type="ChEBI" id="CHEBI:15378"/>
        <dbReference type="ChEBI" id="CHEBI:29033"/>
        <dbReference type="ChEBI" id="CHEBI:29034"/>
        <dbReference type="ChEBI" id="CHEBI:57540"/>
        <dbReference type="ChEBI" id="CHEBI:57945"/>
        <dbReference type="EC" id="1.6.2.2"/>
    </reaction>
</comment>
<dbReference type="Proteomes" id="UP000011668">
    <property type="component" value="Unassembled WGS sequence"/>
</dbReference>
<comment type="similarity">
    <text evidence="4">Belongs to the flavoprotein pyridine nucleotide cytochrome reductase family.</text>
</comment>
<feature type="binding site" evidence="19">
    <location>
        <position position="170"/>
    </location>
    <ligand>
        <name>FAD</name>
        <dbReference type="ChEBI" id="CHEBI:57692"/>
    </ligand>
</feature>
<keyword evidence="9 19" id="KW-0274">FAD</keyword>
<evidence type="ECO:0000256" key="19">
    <source>
        <dbReference type="PIRSR" id="PIRSR601834-1"/>
    </source>
</evidence>
<dbReference type="PRINTS" id="PR00371">
    <property type="entry name" value="FPNCR"/>
</dbReference>
<evidence type="ECO:0000256" key="11">
    <source>
        <dbReference type="ARBA" id="ARBA00023002"/>
    </source>
</evidence>
<evidence type="ECO:0000256" key="1">
    <source>
        <dbReference type="ARBA" id="ARBA00001974"/>
    </source>
</evidence>
<dbReference type="Gene3D" id="2.40.30.10">
    <property type="entry name" value="Translation factors"/>
    <property type="match status" value="1"/>
</dbReference>
<dbReference type="FunFam" id="2.40.30.10:FF:000032">
    <property type="entry name" value="NADH-cytochrome b5 reductase"/>
    <property type="match status" value="1"/>
</dbReference>
<dbReference type="FunFam" id="3.40.50.80:FF:000019">
    <property type="entry name" value="NADH-cytochrome b5 reductase"/>
    <property type="match status" value="1"/>
</dbReference>
<feature type="binding site" evidence="19">
    <location>
        <position position="211"/>
    </location>
    <ligand>
        <name>FAD</name>
        <dbReference type="ChEBI" id="CHEBI:57692"/>
    </ligand>
</feature>
<evidence type="ECO:0000256" key="16">
    <source>
        <dbReference type="ARBA" id="ARBA00041901"/>
    </source>
</evidence>
<sequence>MPNTPQALFVGSFVGTISLLILFSRALGLPPFASSDEHTIKDPKTQFTRSLVAISNAMGIDSTQLLAMGVGAAATCAALYFLERAPILDPKEWKEFPLIEKIEVSPNTAIYRFGLPDPNDILGLPIGQHISVQAEINGKDIMRSYTPTSSDDDRGHFDLLVKTYEKGNISRYLSLLKIGDKVRIKGPKGQFNYHPSLSRELGMIAGGTGITPMLQIIRAALKNPLDLTKISLIYANVSKEDILLKTELDDLAARYPSRFSVYYVLNNPPEGWDGGIGFVTKDMIEKHMPPTESNIKILLCGPPPMLNAMKKHLDDLGYPAPRTVSKLVDQCLSLSFRRYIVIRPTSSDEAMLLLCGACRDLSAQQYSKFRMWVPVDDYSRTIASPSLSAAVSGKVRPRKPGNFITRLFHHKKKSEEKVTTASTETTKPATSTTKASAPSLALLELKYPPGAVEEKAVNLVEGENFTPATTDKIYTDTTGSVEWIVLNAPTPGAKSSHQDVIVAIHRDNIDPNFSLLSARNQEELDAKRGDVPGQFIRQRQAKLEELAPKSPENLQKWYKDKLEFNGLLSSVYAEGAPTDITSGWFDKSNQHWDNVKTFIASELPAFLPESGFVDGSAPGEADFHVAAWLARTAGVSGAKIDDISPLGEALGLTLDPKVVAYFDAWKVRDSWKKCILNTSGFTNNRSNSFRNHESWKISTKKSYMVALKSGHEWLRGKSLIGYQVDWISPMKYGFSNTVVHDSFLG</sequence>
<protein>
    <recommendedName>
        <fullName evidence="15">NADH-cytochrome b5 reductase 1</fullName>
        <ecNumber evidence="5">1.6.2.2</ecNumber>
    </recommendedName>
    <alternativeName>
        <fullName evidence="16">Microsomal cytochrome b reductase</fullName>
    </alternativeName>
</protein>
<keyword evidence="12" id="KW-0520">NAD</keyword>
<accession>L8WY93</accession>
<keyword evidence="6 19" id="KW-0285">Flavoprotein</keyword>
<evidence type="ECO:0000256" key="3">
    <source>
        <dbReference type="ARBA" id="ARBA00005156"/>
    </source>
</evidence>
<evidence type="ECO:0000256" key="17">
    <source>
        <dbReference type="ARBA" id="ARBA00047682"/>
    </source>
</evidence>
<organism evidence="22 23">
    <name type="scientific">Thanatephorus cucumeris (strain AG1-IA)</name>
    <name type="common">Rice sheath blight fungus</name>
    <name type="synonym">Rhizoctonia solani</name>
    <dbReference type="NCBI Taxonomy" id="983506"/>
    <lineage>
        <taxon>Eukaryota</taxon>
        <taxon>Fungi</taxon>
        <taxon>Dikarya</taxon>
        <taxon>Basidiomycota</taxon>
        <taxon>Agaricomycotina</taxon>
        <taxon>Agaricomycetes</taxon>
        <taxon>Cantharellales</taxon>
        <taxon>Ceratobasidiaceae</taxon>
        <taxon>Rhizoctonia</taxon>
        <taxon>Rhizoctonia solani AG-1</taxon>
    </lineage>
</organism>
<comment type="caution">
    <text evidence="22">The sequence shown here is derived from an EMBL/GenBank/DDBJ whole genome shotgun (WGS) entry which is preliminary data.</text>
</comment>
<feature type="binding site" evidence="19">
    <location>
        <position position="145"/>
    </location>
    <ligand>
        <name>FAD</name>
        <dbReference type="ChEBI" id="CHEBI:57692"/>
    </ligand>
</feature>
<name>L8WY93_THACA</name>
<gene>
    <name evidence="22" type="ORF">AG1IA_04240</name>
</gene>
<reference evidence="22 23" key="1">
    <citation type="journal article" date="2013" name="Nat. Commun.">
        <title>The evolution and pathogenic mechanisms of the rice sheath blight pathogen.</title>
        <authorList>
            <person name="Zheng A."/>
            <person name="Lin R."/>
            <person name="Xu L."/>
            <person name="Qin P."/>
            <person name="Tang C."/>
            <person name="Ai P."/>
            <person name="Zhang D."/>
            <person name="Liu Y."/>
            <person name="Sun Z."/>
            <person name="Feng H."/>
            <person name="Wang Y."/>
            <person name="Chen Y."/>
            <person name="Liang X."/>
            <person name="Fu R."/>
            <person name="Li Q."/>
            <person name="Zhang J."/>
            <person name="Yu X."/>
            <person name="Xie Z."/>
            <person name="Ding L."/>
            <person name="Guan P."/>
            <person name="Tang J."/>
            <person name="Liang Y."/>
            <person name="Wang S."/>
            <person name="Deng Q."/>
            <person name="Li S."/>
            <person name="Zhu J."/>
            <person name="Wang L."/>
            <person name="Liu H."/>
            <person name="Li P."/>
        </authorList>
    </citation>
    <scope>NUCLEOTIDE SEQUENCE [LARGE SCALE GENOMIC DNA]</scope>
    <source>
        <strain evidence="23">AG-1 IA</strain>
    </source>
</reference>
<feature type="region of interest" description="Disordered" evidence="20">
    <location>
        <begin position="414"/>
        <end position="434"/>
    </location>
</feature>
<keyword evidence="13" id="KW-0496">Mitochondrion</keyword>
<evidence type="ECO:0000256" key="6">
    <source>
        <dbReference type="ARBA" id="ARBA00022630"/>
    </source>
</evidence>
<dbReference type="GO" id="GO:0005741">
    <property type="term" value="C:mitochondrial outer membrane"/>
    <property type="evidence" value="ECO:0007669"/>
    <property type="project" value="UniProtKB-SubCell"/>
</dbReference>
<keyword evidence="14" id="KW-0472">Membrane</keyword>
<comment type="catalytic activity">
    <reaction evidence="18">
        <text>2 Fe(3+)-[Dph3] + NADH = 2 Fe(2+)-[Dph3] + NAD(+) + H(+)</text>
        <dbReference type="Rhea" id="RHEA:71231"/>
        <dbReference type="Rhea" id="RHEA-COMP:18002"/>
        <dbReference type="Rhea" id="RHEA-COMP:18003"/>
        <dbReference type="ChEBI" id="CHEBI:15378"/>
        <dbReference type="ChEBI" id="CHEBI:29033"/>
        <dbReference type="ChEBI" id="CHEBI:29034"/>
        <dbReference type="ChEBI" id="CHEBI:57540"/>
        <dbReference type="ChEBI" id="CHEBI:57945"/>
        <dbReference type="ChEBI" id="CHEBI:83228"/>
    </reaction>
    <physiologicalReaction direction="left-to-right" evidence="18">
        <dbReference type="Rhea" id="RHEA:71232"/>
    </physiologicalReaction>
</comment>
<comment type="cofactor">
    <cofactor evidence="1 19">
        <name>FAD</name>
        <dbReference type="ChEBI" id="CHEBI:57692"/>
    </cofactor>
</comment>
<dbReference type="PROSITE" id="PS51384">
    <property type="entry name" value="FAD_FR"/>
    <property type="match status" value="1"/>
</dbReference>
<dbReference type="InterPro" id="IPR017927">
    <property type="entry name" value="FAD-bd_FR_type"/>
</dbReference>
<dbReference type="OrthoDB" id="432685at2759"/>
<keyword evidence="8" id="KW-1000">Mitochondrion outer membrane</keyword>
<feature type="binding site" evidence="19">
    <location>
        <position position="169"/>
    </location>
    <ligand>
        <name>FAD</name>
        <dbReference type="ChEBI" id="CHEBI:57692"/>
    </ligand>
</feature>
<dbReference type="STRING" id="983506.L8WY93"/>
<dbReference type="EMBL" id="AFRT01000997">
    <property type="protein sequence ID" value="ELU41738.1"/>
    <property type="molecule type" value="Genomic_DNA"/>
</dbReference>
<evidence type="ECO:0000256" key="9">
    <source>
        <dbReference type="ARBA" id="ARBA00022827"/>
    </source>
</evidence>
<evidence type="ECO:0000256" key="14">
    <source>
        <dbReference type="ARBA" id="ARBA00023136"/>
    </source>
</evidence>
<evidence type="ECO:0000256" key="13">
    <source>
        <dbReference type="ARBA" id="ARBA00023128"/>
    </source>
</evidence>
<dbReference type="SUPFAM" id="SSF63380">
    <property type="entry name" value="Riboflavin synthase domain-like"/>
    <property type="match status" value="1"/>
</dbReference>